<reference evidence="1 2" key="1">
    <citation type="submission" date="2017-02" db="EMBL/GenBank/DDBJ databases">
        <authorList>
            <person name="Peterson S.W."/>
        </authorList>
    </citation>
    <scope>NUCLEOTIDE SEQUENCE [LARGE SCALE GENOMIC DNA]</scope>
    <source>
        <strain evidence="1 2">DSM 18108</strain>
    </source>
</reference>
<dbReference type="SUPFAM" id="SSF48452">
    <property type="entry name" value="TPR-like"/>
    <property type="match status" value="1"/>
</dbReference>
<dbReference type="EMBL" id="FUZZ01000004">
    <property type="protein sequence ID" value="SKD09214.1"/>
    <property type="molecule type" value="Genomic_DNA"/>
</dbReference>
<proteinExistence type="predicted"/>
<dbReference type="AlphaFoldDB" id="A0A1T5P8Y5"/>
<dbReference type="RefSeq" id="WP_235016015.1">
    <property type="nucleotide sequence ID" value="NZ_FUZZ01000004.1"/>
</dbReference>
<accession>A0A1T5P8Y5</accession>
<gene>
    <name evidence="1" type="ORF">SAMN05660461_5097</name>
</gene>
<name>A0A1T5P8Y5_9BACT</name>
<dbReference type="InterPro" id="IPR011990">
    <property type="entry name" value="TPR-like_helical_dom_sf"/>
</dbReference>
<evidence type="ECO:0000313" key="1">
    <source>
        <dbReference type="EMBL" id="SKD09214.1"/>
    </source>
</evidence>
<organism evidence="1 2">
    <name type="scientific">Chitinophaga ginsengisegetis</name>
    <dbReference type="NCBI Taxonomy" id="393003"/>
    <lineage>
        <taxon>Bacteria</taxon>
        <taxon>Pseudomonadati</taxon>
        <taxon>Bacteroidota</taxon>
        <taxon>Chitinophagia</taxon>
        <taxon>Chitinophagales</taxon>
        <taxon>Chitinophagaceae</taxon>
        <taxon>Chitinophaga</taxon>
    </lineage>
</organism>
<evidence type="ECO:0000313" key="2">
    <source>
        <dbReference type="Proteomes" id="UP000190166"/>
    </source>
</evidence>
<protein>
    <submittedName>
        <fullName evidence="1">Starch-binding associating with outer membrane</fullName>
    </submittedName>
</protein>
<dbReference type="PROSITE" id="PS51257">
    <property type="entry name" value="PROKAR_LIPOPROTEIN"/>
    <property type="match status" value="1"/>
</dbReference>
<dbReference type="Proteomes" id="UP000190166">
    <property type="component" value="Unassembled WGS sequence"/>
</dbReference>
<dbReference type="STRING" id="393003.SAMN05660461_5097"/>
<dbReference type="Gene3D" id="1.25.40.390">
    <property type="match status" value="1"/>
</dbReference>
<dbReference type="InterPro" id="IPR041662">
    <property type="entry name" value="SusD-like_2"/>
</dbReference>
<keyword evidence="2" id="KW-1185">Reference proteome</keyword>
<sequence length="492" mass="55737">MVMQRMPFKYLILIFGVLFASCEKGLQDINVNPNESEVINPEFLLSSVLINTAYDYQKEAYFDEPASAGRYITMVRNEGNDKFDWGPQSWDSYYSKLSSNREMMDLAKKLNVPQYVSVGKILEAFNFAYVTDLFGDIPYSEALLLKNQTLAHPKYDPQQTIYPALLQTLKEANNELATITDKVDATADVMYKGEPLNWRKFANSLRLRMLLRISKNYPTAFTEMQEILNDKSKYPIFESNADNAEIIYQGAVAANSWPGSPQGSSFDEFDKRKPSKEIVDALLQRNDPRLKVWIARVDSLKEWTTDPNPYVGVPNAIPAPYDYNGGKFHISRLSSLFSSTKGDMLKASMLTYAEVCFILAECVQAGKVTVPGKTAESLYYDGIHANMKFYGVDQAAIDAGYFNQASVKYNGTLEQLIGQKWIAGFLKGAEAWFDNRRTGLPKFVLGPMSSTTVLPKRYIYPTGERDTNEEQYQKALTVFGADKQTTLMWYLK</sequence>
<dbReference type="Pfam" id="PF12771">
    <property type="entry name" value="SusD-like_2"/>
    <property type="match status" value="1"/>
</dbReference>